<keyword evidence="2" id="KW-1185">Reference proteome</keyword>
<comment type="caution">
    <text evidence="1">The sequence shown here is derived from an EMBL/GenBank/DDBJ whole genome shotgun (WGS) entry which is preliminary data.</text>
</comment>
<name>A0ACB8Q583_9AGAM</name>
<protein>
    <submittedName>
        <fullName evidence="1">Uncharacterized protein</fullName>
    </submittedName>
</protein>
<gene>
    <name evidence="1" type="ORF">K488DRAFT_75075</name>
</gene>
<evidence type="ECO:0000313" key="2">
    <source>
        <dbReference type="Proteomes" id="UP000814128"/>
    </source>
</evidence>
<evidence type="ECO:0000313" key="1">
    <source>
        <dbReference type="EMBL" id="KAI0026792.1"/>
    </source>
</evidence>
<organism evidence="1 2">
    <name type="scientific">Vararia minispora EC-137</name>
    <dbReference type="NCBI Taxonomy" id="1314806"/>
    <lineage>
        <taxon>Eukaryota</taxon>
        <taxon>Fungi</taxon>
        <taxon>Dikarya</taxon>
        <taxon>Basidiomycota</taxon>
        <taxon>Agaricomycotina</taxon>
        <taxon>Agaricomycetes</taxon>
        <taxon>Russulales</taxon>
        <taxon>Lachnocladiaceae</taxon>
        <taxon>Vararia</taxon>
    </lineage>
</organism>
<reference evidence="1" key="2">
    <citation type="journal article" date="2022" name="New Phytol.">
        <title>Evolutionary transition to the ectomycorrhizal habit in the genomes of a hyperdiverse lineage of mushroom-forming fungi.</title>
        <authorList>
            <person name="Looney B."/>
            <person name="Miyauchi S."/>
            <person name="Morin E."/>
            <person name="Drula E."/>
            <person name="Courty P.E."/>
            <person name="Kohler A."/>
            <person name="Kuo A."/>
            <person name="LaButti K."/>
            <person name="Pangilinan J."/>
            <person name="Lipzen A."/>
            <person name="Riley R."/>
            <person name="Andreopoulos W."/>
            <person name="He G."/>
            <person name="Johnson J."/>
            <person name="Nolan M."/>
            <person name="Tritt A."/>
            <person name="Barry K.W."/>
            <person name="Grigoriev I.V."/>
            <person name="Nagy L.G."/>
            <person name="Hibbett D."/>
            <person name="Henrissat B."/>
            <person name="Matheny P.B."/>
            <person name="Labbe J."/>
            <person name="Martin F.M."/>
        </authorList>
    </citation>
    <scope>NUCLEOTIDE SEQUENCE</scope>
    <source>
        <strain evidence="1">EC-137</strain>
    </source>
</reference>
<reference evidence="1" key="1">
    <citation type="submission" date="2021-02" db="EMBL/GenBank/DDBJ databases">
        <authorList>
            <consortium name="DOE Joint Genome Institute"/>
            <person name="Ahrendt S."/>
            <person name="Looney B.P."/>
            <person name="Miyauchi S."/>
            <person name="Morin E."/>
            <person name="Drula E."/>
            <person name="Courty P.E."/>
            <person name="Chicoki N."/>
            <person name="Fauchery L."/>
            <person name="Kohler A."/>
            <person name="Kuo A."/>
            <person name="Labutti K."/>
            <person name="Pangilinan J."/>
            <person name="Lipzen A."/>
            <person name="Riley R."/>
            <person name="Andreopoulos W."/>
            <person name="He G."/>
            <person name="Johnson J."/>
            <person name="Barry K.W."/>
            <person name="Grigoriev I.V."/>
            <person name="Nagy L."/>
            <person name="Hibbett D."/>
            <person name="Henrissat B."/>
            <person name="Matheny P.B."/>
            <person name="Labbe J."/>
            <person name="Martin F."/>
        </authorList>
    </citation>
    <scope>NUCLEOTIDE SEQUENCE</scope>
    <source>
        <strain evidence="1">EC-137</strain>
    </source>
</reference>
<accession>A0ACB8Q583</accession>
<dbReference type="Proteomes" id="UP000814128">
    <property type="component" value="Unassembled WGS sequence"/>
</dbReference>
<dbReference type="EMBL" id="MU274184">
    <property type="protein sequence ID" value="KAI0026792.1"/>
    <property type="molecule type" value="Genomic_DNA"/>
</dbReference>
<sequence>MPKPQVEASFNNYTLWRVELPRCGDSECRLPEKGRGSRRSEEGKQKEGLGRHHGRIERLSPSIATDDLAHLPTGTIKMVRAPVLASGMERPNDGFLLHLRRTHVSSQSASEHGRDVCVLDGSSQARHRSVVVVTTASTQAAQLAEPDPTLQPVVAVLPQRVAPKVTHAAAVAAQSKQSRRNTAKQVQAAKRHALVTATRVFGGVDGAPRVVAIAPLTEDVDAHAVARAVVEAVGVDDEAAPKCGLWRIRAERFKTALQFIQVPYGRTYTALDAAKAADYVVLALSPSIEVPPAGDTLLRALQAQGLPSILAVVAPGFPPDPRTCPGILKSLLSFVRCFVPDQARVFDLNAPLWSIQRYRV</sequence>
<proteinExistence type="predicted"/>